<sequence>MKLETYIKKFERRVKKHPNDWQIHRKIGKRLVYKLKKKIKRNPKDISLINWCGIIALELNDSDLALEMFQRAVAVNSNVQTLNNLAYFYQIEYDDHQRAVELLERAVKMEPNSGLPYGLLGEAYLDLELYKKAAEAFTKALSFEENPSLLNNLGVALYKQGKIREAAIHFQKSWKSEDRIKDNFLDLILNYGVWDEYLNPVLSYGVSMAQLGKTKEAEEVAGKLKLFVKGYLEAGKNPIHLDIAFLEIAEIYYEAHSYTRANEMFHAALGPKMTYGISPRWISQYQYSLIQCEQLQEAEALLKKVILDTQKLMEEILEDDYYTQEEQQQHVDDYTQDIEEYKDLFQKVREGHPPSVDFCPPVMGNCYMFGCMRHGRPVYIKNEGIIFIDKI</sequence>
<dbReference type="OrthoDB" id="1737781at2"/>
<evidence type="ECO:0000256" key="1">
    <source>
        <dbReference type="ARBA" id="ARBA00022737"/>
    </source>
</evidence>
<feature type="coiled-coil region" evidence="4">
    <location>
        <begin position="295"/>
        <end position="344"/>
    </location>
</feature>
<organism evidence="5 6">
    <name type="scientific">Natronincola peptidivorans</name>
    <dbReference type="NCBI Taxonomy" id="426128"/>
    <lineage>
        <taxon>Bacteria</taxon>
        <taxon>Bacillati</taxon>
        <taxon>Bacillota</taxon>
        <taxon>Clostridia</taxon>
        <taxon>Peptostreptococcales</taxon>
        <taxon>Natronincolaceae</taxon>
        <taxon>Natronincola</taxon>
    </lineage>
</organism>
<keyword evidence="6" id="KW-1185">Reference proteome</keyword>
<evidence type="ECO:0000256" key="4">
    <source>
        <dbReference type="SAM" id="Coils"/>
    </source>
</evidence>
<dbReference type="Pfam" id="PF13374">
    <property type="entry name" value="TPR_10"/>
    <property type="match status" value="1"/>
</dbReference>
<dbReference type="RefSeq" id="WP_090444275.1">
    <property type="nucleotide sequence ID" value="NZ_FOHU01000011.1"/>
</dbReference>
<protein>
    <submittedName>
        <fullName evidence="5">TPR repeat-containing protein</fullName>
    </submittedName>
</protein>
<evidence type="ECO:0000313" key="6">
    <source>
        <dbReference type="Proteomes" id="UP000199568"/>
    </source>
</evidence>
<dbReference type="PROSITE" id="PS50005">
    <property type="entry name" value="TPR"/>
    <property type="match status" value="1"/>
</dbReference>
<dbReference type="STRING" id="426128.SAMN05660297_02412"/>
<dbReference type="SUPFAM" id="SSF48452">
    <property type="entry name" value="TPR-like"/>
    <property type="match status" value="1"/>
</dbReference>
<dbReference type="PANTHER" id="PTHR45641:SF19">
    <property type="entry name" value="NEPHROCYSTIN-3"/>
    <property type="match status" value="1"/>
</dbReference>
<dbReference type="PANTHER" id="PTHR45641">
    <property type="entry name" value="TETRATRICOPEPTIDE REPEAT PROTEIN (AFU_ORTHOLOGUE AFUA_6G03870)"/>
    <property type="match status" value="1"/>
</dbReference>
<keyword evidence="2 3" id="KW-0802">TPR repeat</keyword>
<dbReference type="AlphaFoldDB" id="A0A1I0EH70"/>
<dbReference type="SMART" id="SM00028">
    <property type="entry name" value="TPR"/>
    <property type="match status" value="3"/>
</dbReference>
<dbReference type="EMBL" id="FOHU01000011">
    <property type="protein sequence ID" value="SET44722.1"/>
    <property type="molecule type" value="Genomic_DNA"/>
</dbReference>
<name>A0A1I0EH70_9FIRM</name>
<gene>
    <name evidence="5" type="ORF">SAMN05660297_02412</name>
</gene>
<dbReference type="Pfam" id="PF13432">
    <property type="entry name" value="TPR_16"/>
    <property type="match status" value="1"/>
</dbReference>
<dbReference type="Proteomes" id="UP000199568">
    <property type="component" value="Unassembled WGS sequence"/>
</dbReference>
<feature type="repeat" description="TPR" evidence="3">
    <location>
        <begin position="114"/>
        <end position="147"/>
    </location>
</feature>
<keyword evidence="1" id="KW-0677">Repeat</keyword>
<dbReference type="Gene3D" id="1.25.40.10">
    <property type="entry name" value="Tetratricopeptide repeat domain"/>
    <property type="match status" value="1"/>
</dbReference>
<dbReference type="InterPro" id="IPR011990">
    <property type="entry name" value="TPR-like_helical_dom_sf"/>
</dbReference>
<evidence type="ECO:0000256" key="2">
    <source>
        <dbReference type="ARBA" id="ARBA00022803"/>
    </source>
</evidence>
<proteinExistence type="predicted"/>
<evidence type="ECO:0000313" key="5">
    <source>
        <dbReference type="EMBL" id="SET44722.1"/>
    </source>
</evidence>
<keyword evidence="4" id="KW-0175">Coiled coil</keyword>
<reference evidence="5 6" key="1">
    <citation type="submission" date="2016-10" db="EMBL/GenBank/DDBJ databases">
        <authorList>
            <person name="de Groot N.N."/>
        </authorList>
    </citation>
    <scope>NUCLEOTIDE SEQUENCE [LARGE SCALE GENOMIC DNA]</scope>
    <source>
        <strain evidence="5 6">DSM 18979</strain>
    </source>
</reference>
<accession>A0A1I0EH70</accession>
<evidence type="ECO:0000256" key="3">
    <source>
        <dbReference type="PROSITE-ProRule" id="PRU00339"/>
    </source>
</evidence>
<dbReference type="InterPro" id="IPR019734">
    <property type="entry name" value="TPR_rpt"/>
</dbReference>